<dbReference type="Proteomes" id="UP000030392">
    <property type="component" value="Unassembled WGS sequence"/>
</dbReference>
<evidence type="ECO:0000313" key="1">
    <source>
        <dbReference type="EMBL" id="KGG20090.1"/>
    </source>
</evidence>
<dbReference type="RefSeq" id="WP_036906658.1">
    <property type="nucleotide sequence ID" value="NZ_CP138967.1"/>
</dbReference>
<proteinExistence type="predicted"/>
<gene>
    <name evidence="1" type="ORF">EV03_1554</name>
</gene>
<accession>A0A0A2C5E6</accession>
<sequence>MKNFWPHRSSAKGFSIQNLASKYRLKISSSSVSSNEVSNQFLDNRNLVSMKEEDKKISIANLSIKRIHWANRDFSEYKKAA</sequence>
<comment type="caution">
    <text evidence="1">The sequence shown here is derived from an EMBL/GenBank/DDBJ whole genome shotgun (WGS) entry which is preliminary data.</text>
</comment>
<protein>
    <submittedName>
        <fullName evidence="1">Uncharacterized protein</fullName>
    </submittedName>
</protein>
<organism evidence="1 2">
    <name type="scientific">Prochlorococcus marinus str. PAC1</name>
    <dbReference type="NCBI Taxonomy" id="59924"/>
    <lineage>
        <taxon>Bacteria</taxon>
        <taxon>Bacillati</taxon>
        <taxon>Cyanobacteriota</taxon>
        <taxon>Cyanophyceae</taxon>
        <taxon>Synechococcales</taxon>
        <taxon>Prochlorococcaceae</taxon>
        <taxon>Prochlorococcus</taxon>
    </lineage>
</organism>
<name>A0A0A2C5E6_PROMR</name>
<evidence type="ECO:0000313" key="2">
    <source>
        <dbReference type="Proteomes" id="UP000030392"/>
    </source>
</evidence>
<dbReference type="AlphaFoldDB" id="A0A0A2C5E6"/>
<reference evidence="2" key="1">
    <citation type="journal article" date="2014" name="Sci. Data">
        <title>Genomes of diverse isolates of the marine cyanobacterium Prochlorococcus.</title>
        <authorList>
            <person name="Biller S."/>
            <person name="Berube P."/>
            <person name="Thompson J."/>
            <person name="Kelly L."/>
            <person name="Roggensack S."/>
            <person name="Awad L."/>
            <person name="Roache-Johnson K."/>
            <person name="Ding H."/>
            <person name="Giovannoni S.J."/>
            <person name="Moore L.R."/>
            <person name="Chisholm S.W."/>
        </authorList>
    </citation>
    <scope>NUCLEOTIDE SEQUENCE [LARGE SCALE GENOMIC DNA]</scope>
    <source>
        <strain evidence="2">PAC1</strain>
    </source>
</reference>
<dbReference type="EMBL" id="JNAX01000014">
    <property type="protein sequence ID" value="KGG20090.1"/>
    <property type="molecule type" value="Genomic_DNA"/>
</dbReference>